<gene>
    <name evidence="1" type="ORF">NEOLEDRAFT_1070691</name>
</gene>
<dbReference type="EMBL" id="KV425591">
    <property type="protein sequence ID" value="KZT22825.1"/>
    <property type="molecule type" value="Genomic_DNA"/>
</dbReference>
<dbReference type="InParanoid" id="A0A165QSQ1"/>
<evidence type="ECO:0000313" key="1">
    <source>
        <dbReference type="EMBL" id="KZT22825.1"/>
    </source>
</evidence>
<protein>
    <recommendedName>
        <fullName evidence="3">DUF4219 domain-containing protein</fullName>
    </recommendedName>
</protein>
<dbReference type="OrthoDB" id="2940591at2759"/>
<sequence>MSNPTDSIMSLFRIELLRGTNYATWQVNMQDLLNIAGLWSITTDSLLRPDTNMLALSYICLRVAPSHLIYVLNSTTAAAAWLSLKTMFELSSGMAAITTR</sequence>
<evidence type="ECO:0000313" key="2">
    <source>
        <dbReference type="Proteomes" id="UP000076761"/>
    </source>
</evidence>
<keyword evidence="2" id="KW-1185">Reference proteome</keyword>
<accession>A0A165QSQ1</accession>
<organism evidence="1 2">
    <name type="scientific">Neolentinus lepideus HHB14362 ss-1</name>
    <dbReference type="NCBI Taxonomy" id="1314782"/>
    <lineage>
        <taxon>Eukaryota</taxon>
        <taxon>Fungi</taxon>
        <taxon>Dikarya</taxon>
        <taxon>Basidiomycota</taxon>
        <taxon>Agaricomycotina</taxon>
        <taxon>Agaricomycetes</taxon>
        <taxon>Gloeophyllales</taxon>
        <taxon>Gloeophyllaceae</taxon>
        <taxon>Neolentinus</taxon>
    </lineage>
</organism>
<reference evidence="1 2" key="1">
    <citation type="journal article" date="2016" name="Mol. Biol. Evol.">
        <title>Comparative Genomics of Early-Diverging Mushroom-Forming Fungi Provides Insights into the Origins of Lignocellulose Decay Capabilities.</title>
        <authorList>
            <person name="Nagy L.G."/>
            <person name="Riley R."/>
            <person name="Tritt A."/>
            <person name="Adam C."/>
            <person name="Daum C."/>
            <person name="Floudas D."/>
            <person name="Sun H."/>
            <person name="Yadav J.S."/>
            <person name="Pangilinan J."/>
            <person name="Larsson K.H."/>
            <person name="Matsuura K."/>
            <person name="Barry K."/>
            <person name="Labutti K."/>
            <person name="Kuo R."/>
            <person name="Ohm R.A."/>
            <person name="Bhattacharya S.S."/>
            <person name="Shirouzu T."/>
            <person name="Yoshinaga Y."/>
            <person name="Martin F.M."/>
            <person name="Grigoriev I.V."/>
            <person name="Hibbett D.S."/>
        </authorList>
    </citation>
    <scope>NUCLEOTIDE SEQUENCE [LARGE SCALE GENOMIC DNA]</scope>
    <source>
        <strain evidence="1 2">HHB14362 ss-1</strain>
    </source>
</reference>
<dbReference type="Proteomes" id="UP000076761">
    <property type="component" value="Unassembled WGS sequence"/>
</dbReference>
<proteinExistence type="predicted"/>
<dbReference type="AlphaFoldDB" id="A0A165QSQ1"/>
<evidence type="ECO:0008006" key="3">
    <source>
        <dbReference type="Google" id="ProtNLM"/>
    </source>
</evidence>
<name>A0A165QSQ1_9AGAM</name>